<dbReference type="Gene3D" id="3.40.50.300">
    <property type="entry name" value="P-loop containing nucleotide triphosphate hydrolases"/>
    <property type="match status" value="1"/>
</dbReference>
<keyword evidence="5" id="KW-1185">Reference proteome</keyword>
<feature type="repeat" description="ANK" evidence="2">
    <location>
        <begin position="1127"/>
        <end position="1159"/>
    </location>
</feature>
<dbReference type="Pfam" id="PF24883">
    <property type="entry name" value="NPHP3_N"/>
    <property type="match status" value="1"/>
</dbReference>
<dbReference type="PRINTS" id="PR01415">
    <property type="entry name" value="ANKYRIN"/>
</dbReference>
<protein>
    <recommendedName>
        <fullName evidence="3">Nephrocystin 3-like N-terminal domain-containing protein</fullName>
    </recommendedName>
</protein>
<evidence type="ECO:0000259" key="3">
    <source>
        <dbReference type="Pfam" id="PF24883"/>
    </source>
</evidence>
<dbReference type="InterPro" id="IPR027417">
    <property type="entry name" value="P-loop_NTPase"/>
</dbReference>
<dbReference type="Gene3D" id="1.25.40.20">
    <property type="entry name" value="Ankyrin repeat-containing domain"/>
    <property type="match status" value="2"/>
</dbReference>
<evidence type="ECO:0000313" key="5">
    <source>
        <dbReference type="Proteomes" id="UP001498476"/>
    </source>
</evidence>
<dbReference type="InterPro" id="IPR056884">
    <property type="entry name" value="NPHP3-like_N"/>
</dbReference>
<dbReference type="SMART" id="SM00248">
    <property type="entry name" value="ANK"/>
    <property type="match status" value="9"/>
</dbReference>
<name>A0ABR1GNS0_9HYPO</name>
<comment type="caution">
    <text evidence="4">The sequence shown here is derived from an EMBL/GenBank/DDBJ whole genome shotgun (WGS) entry which is preliminary data.</text>
</comment>
<dbReference type="Pfam" id="PF12796">
    <property type="entry name" value="Ank_2"/>
    <property type="match status" value="2"/>
</dbReference>
<dbReference type="SUPFAM" id="SSF52540">
    <property type="entry name" value="P-loop containing nucleoside triphosphate hydrolases"/>
    <property type="match status" value="1"/>
</dbReference>
<reference evidence="4 5" key="1">
    <citation type="journal article" date="2025" name="Microbiol. Resour. Announc.">
        <title>Draft genome sequences for Neonectria magnoliae and Neonectria punicea, canker pathogens of Liriodendron tulipifera and Acer saccharum in West Virginia.</title>
        <authorList>
            <person name="Petronek H.M."/>
            <person name="Kasson M.T."/>
            <person name="Metheny A.M."/>
            <person name="Stauder C.M."/>
            <person name="Lovett B."/>
            <person name="Lynch S.C."/>
            <person name="Garnas J.R."/>
            <person name="Kasson L.R."/>
            <person name="Stajich J.E."/>
        </authorList>
    </citation>
    <scope>NUCLEOTIDE SEQUENCE [LARGE SCALE GENOMIC DNA]</scope>
    <source>
        <strain evidence="4 5">NRRL 64653</strain>
    </source>
</reference>
<dbReference type="PANTHER" id="PTHR10039">
    <property type="entry name" value="AMELOGENIN"/>
    <property type="match status" value="1"/>
</dbReference>
<dbReference type="PROSITE" id="PS50297">
    <property type="entry name" value="ANK_REP_REGION"/>
    <property type="match status" value="1"/>
</dbReference>
<evidence type="ECO:0000256" key="1">
    <source>
        <dbReference type="ARBA" id="ARBA00022737"/>
    </source>
</evidence>
<organism evidence="4 5">
    <name type="scientific">Neonectria punicea</name>
    <dbReference type="NCBI Taxonomy" id="979145"/>
    <lineage>
        <taxon>Eukaryota</taxon>
        <taxon>Fungi</taxon>
        <taxon>Dikarya</taxon>
        <taxon>Ascomycota</taxon>
        <taxon>Pezizomycotina</taxon>
        <taxon>Sordariomycetes</taxon>
        <taxon>Hypocreomycetidae</taxon>
        <taxon>Hypocreales</taxon>
        <taxon>Nectriaceae</taxon>
        <taxon>Neonectria</taxon>
    </lineage>
</organism>
<dbReference type="Pfam" id="PF00023">
    <property type="entry name" value="Ank"/>
    <property type="match status" value="1"/>
</dbReference>
<dbReference type="InterPro" id="IPR036770">
    <property type="entry name" value="Ankyrin_rpt-contain_sf"/>
</dbReference>
<dbReference type="Proteomes" id="UP001498476">
    <property type="component" value="Unassembled WGS sequence"/>
</dbReference>
<evidence type="ECO:0000313" key="4">
    <source>
        <dbReference type="EMBL" id="KAK7403368.1"/>
    </source>
</evidence>
<dbReference type="EMBL" id="JAZAVJ010000250">
    <property type="protein sequence ID" value="KAK7403368.1"/>
    <property type="molecule type" value="Genomic_DNA"/>
</dbReference>
<gene>
    <name evidence="4" type="ORF">QQX98_010889</name>
</gene>
<proteinExistence type="predicted"/>
<dbReference type="InterPro" id="IPR002110">
    <property type="entry name" value="Ankyrin_rpt"/>
</dbReference>
<dbReference type="PANTHER" id="PTHR10039:SF5">
    <property type="entry name" value="NACHT DOMAIN-CONTAINING PROTEIN"/>
    <property type="match status" value="1"/>
</dbReference>
<feature type="repeat" description="ANK" evidence="2">
    <location>
        <begin position="749"/>
        <end position="781"/>
    </location>
</feature>
<keyword evidence="2" id="KW-0040">ANK repeat</keyword>
<feature type="domain" description="Nephrocystin 3-like N-terminal" evidence="3">
    <location>
        <begin position="208"/>
        <end position="398"/>
    </location>
</feature>
<evidence type="ECO:0000256" key="2">
    <source>
        <dbReference type="PROSITE-ProRule" id="PRU00023"/>
    </source>
</evidence>
<dbReference type="PROSITE" id="PS50088">
    <property type="entry name" value="ANK_REPEAT"/>
    <property type="match status" value="2"/>
</dbReference>
<sequence length="1327" mass="146884">MTSLLRLGAMDIFTTTTEAIRLTKAFIDEVKTGVKAEETVQNLFRTLDSSRELIEEAEKLFASLTLDDAPPSITEKTNVLIRESLSGYASVLDTLKKYFRDANKKKPALKALDRSWKGFKWVVDDSWVRGRIEEIQEQDRRVQDALRIFNAIKTKEMATAHRQLLFTLEDIENGLNAARFFDVIKELPISFGRSPQSILGSLKNSPPTWVLNETPFKTWHETPSRADSPWLWILGEAGTGKSHLATFLAQHLLGQDLDEPLTSQMDTSRESRFDQGPSQTRAITAVAIHYCTFTEKDNQMTDRVLRCILRQLMHHLWNAAPLQAFAHVQAIQQLVHSEGVLEETETIHSVLQPILQSFHRVYIVIDGLDEVSTTALRDLVHNLRTLRSPAVKFVATSREGLRAHAEANKAEIINANNNEVAIKSFVYGRLSQIASRDESDEYIGPSPLPERLTTEAEIRELSDRIVKVANGNFLCAGLQIDRLKDQEPEDLDCALENLTGGLDDLVKRAMDRIESSQDEHKAKVGRQALLFVIYSNSSSMKLVELQHALAFSFYSDNSKVSEFSKQKIAEATCNFLSVGSSSETVSIHKAIKDFCVNTGRSASYFGNPHATISKTCLGCLASSREDSGTRREWKEALKLSPYLAYAASNWGQHMSLAHELLPTEPFQNLSITDLLEKDRFLDMITVAIQPQLEDLGVWKPRMWKKLKSKLPPISALHILAFYNLPETAKAWLGQGKNVEGFDVPARDEIEYTPLHIAAALGNDEVVNVLLKYGADPNRPNGPGTETAFTAAVISGHETVVDTILEAASTGKAKKMVRQRDYQGRLPLANACGNISHSGNVTIVRRILKVIRSMSDGHEILLDRAGPMVQTALHRAAEADNPDIVDALLDCPGGRELLEIRNKQGDTPLIRAAWASWQTSPAVLQRLLAAGADPLAQTLTGNTAAHCAAHHEGDVNLAKTDCFEVLLPVSDLSIQNKPGRNVLHVACTFGRPNHVGVILSSLGERRELLSATDKKGRTPILAAVTPPEDNDDDWGNLFQGKMLCVEGLIPNMGDEISEAEAEELLRVLQRHGQARVFNLLLTHSSKARALFEDGSSMLRKAVLSGHRDIVQTVMERYGKDDLNRPEPQNQPLVLEAAKLGHSDVVKFLIDQGADIGANVEDGGVLQWCVDLCNAQVVDAVWAREPNALVPPETSQSVLKVASARNPVRRLWLEKGLAPDLDAVPAEVKCLRSTKSGIAVVAGDEKTARKINASEDEHLDFLGTGHGTYLESEPVPDTAKIPLSKIHVSITGKDQGWSLWQEKHPHHKGTFHGSDTWFHIAIKRGQGRY</sequence>
<keyword evidence="1" id="KW-0677">Repeat</keyword>
<dbReference type="SUPFAM" id="SSF48403">
    <property type="entry name" value="Ankyrin repeat"/>
    <property type="match status" value="2"/>
</dbReference>
<accession>A0ABR1GNS0</accession>